<evidence type="ECO:0000313" key="5">
    <source>
        <dbReference type="Proteomes" id="UP000002279"/>
    </source>
</evidence>
<dbReference type="InterPro" id="IPR035441">
    <property type="entry name" value="TFIIS/LEDGF_dom_sf"/>
</dbReference>
<reference evidence="4" key="3">
    <citation type="submission" date="2025-09" db="UniProtKB">
        <authorList>
            <consortium name="Ensembl"/>
        </authorList>
    </citation>
    <scope>IDENTIFICATION</scope>
    <source>
        <strain evidence="4">Glennie</strain>
    </source>
</reference>
<sequence length="368" mass="41435">MSSWSTTSEMSGKKEVVTRASLLEQLLARKKFQDLGDHLAELETMHMTTEILQETNVIKVLYEVLRKCPLVAFKKKAKCLLAKWKALHKNTHLPTTSISKLFPESGDDGTAHFDVVQEETLGSSQQRSKDEVLGTESLNNLLPSQNVPADVEGVVSKVGEIRVEALEPPSDDPFPTAGESSWSQDPVISVRHKAVGLLHGALTDSSSDQSKVDQGQKLAREIEEHIYALYSKTIKKYKNCIRSKVSNLRNPKNVHLQQNLFSGSLTPEAFAEMTVMDMASDELKRLRASYTETCVQEHHLPQVPEGTQTNKVKCRRCEKSDCKVTMISRGTLFLPSWVRRANPDEQMMTYVICNECGEQWYHSKWVCL</sequence>
<protein>
    <submittedName>
        <fullName evidence="4">Transcription elongation factor A N-terminal and central domain containing</fullName>
    </submittedName>
</protein>
<evidence type="ECO:0000259" key="2">
    <source>
        <dbReference type="PROSITE" id="PS51319"/>
    </source>
</evidence>
<dbReference type="AlphaFoldDB" id="A0A6I8P835"/>
<accession>A0A6I8P835</accession>
<reference evidence="4 5" key="1">
    <citation type="journal article" date="2008" name="Nature">
        <title>Genome analysis of the platypus reveals unique signatures of evolution.</title>
        <authorList>
            <person name="Warren W.C."/>
            <person name="Hillier L.W."/>
            <person name="Marshall Graves J.A."/>
            <person name="Birney E."/>
            <person name="Ponting C.P."/>
            <person name="Grutzner F."/>
            <person name="Belov K."/>
            <person name="Miller W."/>
            <person name="Clarke L."/>
            <person name="Chinwalla A.T."/>
            <person name="Yang S.P."/>
            <person name="Heger A."/>
            <person name="Locke D.P."/>
            <person name="Miethke P."/>
            <person name="Waters P.D."/>
            <person name="Veyrunes F."/>
            <person name="Fulton L."/>
            <person name="Fulton B."/>
            <person name="Graves T."/>
            <person name="Wallis J."/>
            <person name="Puente X.S."/>
            <person name="Lopez-Otin C."/>
            <person name="Ordonez G.R."/>
            <person name="Eichler E.E."/>
            <person name="Chen L."/>
            <person name="Cheng Z."/>
            <person name="Deakin J.E."/>
            <person name="Alsop A."/>
            <person name="Thompson K."/>
            <person name="Kirby P."/>
            <person name="Papenfuss A.T."/>
            <person name="Wakefield M.J."/>
            <person name="Olender T."/>
            <person name="Lancet D."/>
            <person name="Huttley G.A."/>
            <person name="Smit A.F."/>
            <person name="Pask A."/>
            <person name="Temple-Smith P."/>
            <person name="Batzer M.A."/>
            <person name="Walker J.A."/>
            <person name="Konkel M.K."/>
            <person name="Harris R.S."/>
            <person name="Whittington C.M."/>
            <person name="Wong E.S."/>
            <person name="Gemmell N.J."/>
            <person name="Buschiazzo E."/>
            <person name="Vargas Jentzsch I.M."/>
            <person name="Merkel A."/>
            <person name="Schmitz J."/>
            <person name="Zemann A."/>
            <person name="Churakov G."/>
            <person name="Kriegs J.O."/>
            <person name="Brosius J."/>
            <person name="Murchison E.P."/>
            <person name="Sachidanandam R."/>
            <person name="Smith C."/>
            <person name="Hannon G.J."/>
            <person name="Tsend-Ayush E."/>
            <person name="McMillan D."/>
            <person name="Attenborough R."/>
            <person name="Rens W."/>
            <person name="Ferguson-Smith M."/>
            <person name="Lefevre C.M."/>
            <person name="Sharp J.A."/>
            <person name="Nicholas K.R."/>
            <person name="Ray D.A."/>
            <person name="Kube M."/>
            <person name="Reinhardt R."/>
            <person name="Pringle T.H."/>
            <person name="Taylor J."/>
            <person name="Jones R.C."/>
            <person name="Nixon B."/>
            <person name="Dacheux J.L."/>
            <person name="Niwa H."/>
            <person name="Sekita Y."/>
            <person name="Huang X."/>
            <person name="Stark A."/>
            <person name="Kheradpour P."/>
            <person name="Kellis M."/>
            <person name="Flicek P."/>
            <person name="Chen Y."/>
            <person name="Webber C."/>
            <person name="Hardison R."/>
            <person name="Nelson J."/>
            <person name="Hallsworth-Pepin K."/>
            <person name="Delehaunty K."/>
            <person name="Markovic C."/>
            <person name="Minx P."/>
            <person name="Feng Y."/>
            <person name="Kremitzki C."/>
            <person name="Mitreva M."/>
            <person name="Glasscock J."/>
            <person name="Wylie T."/>
            <person name="Wohldmann P."/>
            <person name="Thiru P."/>
            <person name="Nhan M.N."/>
            <person name="Pohl C.S."/>
            <person name="Smith S.M."/>
            <person name="Hou S."/>
            <person name="Nefedov M."/>
            <person name="de Jong P.J."/>
            <person name="Renfree M.B."/>
            <person name="Mardis E.R."/>
            <person name="Wilson R.K."/>
        </authorList>
    </citation>
    <scope>NUCLEOTIDE SEQUENCE [LARGE SCALE GENOMIC DNA]</scope>
    <source>
        <strain evidence="4 5">Glennie</strain>
    </source>
</reference>
<dbReference type="InterPro" id="IPR036575">
    <property type="entry name" value="TFIIS_cen_dom_sf"/>
</dbReference>
<dbReference type="SUPFAM" id="SSF46942">
    <property type="entry name" value="Elongation factor TFIIS domain 2"/>
    <property type="match status" value="1"/>
</dbReference>
<dbReference type="FunCoup" id="A0A6I8P835">
    <property type="interactions" value="990"/>
</dbReference>
<dbReference type="PANTHER" id="PTHR11477">
    <property type="entry name" value="TRANSCRIPTION FACTOR S-II ZINC FINGER DOMAIN-CONTAINING PROTEIN"/>
    <property type="match status" value="1"/>
</dbReference>
<dbReference type="SUPFAM" id="SSF57783">
    <property type="entry name" value="Zinc beta-ribbon"/>
    <property type="match status" value="1"/>
</dbReference>
<keyword evidence="1" id="KW-0539">Nucleus</keyword>
<dbReference type="InterPro" id="IPR035100">
    <property type="entry name" value="TF_IIS-typ"/>
</dbReference>
<organism evidence="4 5">
    <name type="scientific">Ornithorhynchus anatinus</name>
    <name type="common">Duckbill platypus</name>
    <dbReference type="NCBI Taxonomy" id="9258"/>
    <lineage>
        <taxon>Eukaryota</taxon>
        <taxon>Metazoa</taxon>
        <taxon>Chordata</taxon>
        <taxon>Craniata</taxon>
        <taxon>Vertebrata</taxon>
        <taxon>Euteleostomi</taxon>
        <taxon>Mammalia</taxon>
        <taxon>Monotremata</taxon>
        <taxon>Ornithorhynchidae</taxon>
        <taxon>Ornithorhynchus</taxon>
    </lineage>
</organism>
<dbReference type="Gene3D" id="2.20.25.10">
    <property type="match status" value="1"/>
</dbReference>
<reference evidence="4" key="2">
    <citation type="submission" date="2025-08" db="UniProtKB">
        <authorList>
            <consortium name="Ensembl"/>
        </authorList>
    </citation>
    <scope>IDENTIFICATION</scope>
    <source>
        <strain evidence="4">Glennie</strain>
    </source>
</reference>
<name>A0A6I8P835_ORNAN</name>
<dbReference type="PANTHER" id="PTHR11477:SF7">
    <property type="entry name" value="TRANSCRIPTION ELONGATION FACTOR A N-TERMINAL AND CENTRAL DOMAIN-CONTAINING PROTEIN"/>
    <property type="match status" value="1"/>
</dbReference>
<dbReference type="Pfam" id="PF07500">
    <property type="entry name" value="TFIIS_M"/>
    <property type="match status" value="1"/>
</dbReference>
<dbReference type="InParanoid" id="A0A6I8P835"/>
<dbReference type="SUPFAM" id="SSF47676">
    <property type="entry name" value="Conserved domain common to transcription factors TFIIS, elongin A, CRSP70"/>
    <property type="match status" value="1"/>
</dbReference>
<dbReference type="Ensembl" id="ENSOANT00000025024.2">
    <property type="protein sequence ID" value="ENSOANP00000050084.1"/>
    <property type="gene ID" value="ENSOANG00000015881.2"/>
</dbReference>
<dbReference type="GO" id="GO:0005634">
    <property type="term" value="C:nucleus"/>
    <property type="evidence" value="ECO:0000318"/>
    <property type="project" value="GO_Central"/>
</dbReference>
<feature type="domain" description="TFIIS N-terminal" evidence="2">
    <location>
        <begin position="14"/>
        <end position="91"/>
    </location>
</feature>
<dbReference type="InterPro" id="IPR003618">
    <property type="entry name" value="TFIIS_cen_dom"/>
</dbReference>
<dbReference type="PIRSF" id="PIRSF006704">
    <property type="entry name" value="TF_IIS"/>
    <property type="match status" value="1"/>
</dbReference>
<keyword evidence="5" id="KW-1185">Reference proteome</keyword>
<evidence type="ECO:0000256" key="1">
    <source>
        <dbReference type="PROSITE-ProRule" id="PRU00649"/>
    </source>
</evidence>
<dbReference type="Bgee" id="ENSOANG00000015881">
    <property type="expression patterns" value="Expressed in heart and 7 other cell types or tissues"/>
</dbReference>
<dbReference type="SMART" id="SM00510">
    <property type="entry name" value="TFS2M"/>
    <property type="match status" value="1"/>
</dbReference>
<evidence type="ECO:0000259" key="3">
    <source>
        <dbReference type="PROSITE" id="PS51321"/>
    </source>
</evidence>
<dbReference type="GO" id="GO:0006357">
    <property type="term" value="P:regulation of transcription by RNA polymerase II"/>
    <property type="evidence" value="ECO:0000318"/>
    <property type="project" value="GO_Central"/>
</dbReference>
<comment type="subcellular location">
    <subcellularLocation>
        <location evidence="1">Nucleus</location>
    </subcellularLocation>
</comment>
<dbReference type="OMA" id="GAVEMIM"/>
<proteinExistence type="predicted"/>
<dbReference type="InterPro" id="IPR017923">
    <property type="entry name" value="TFIIS_N"/>
</dbReference>
<evidence type="ECO:0000313" key="4">
    <source>
        <dbReference type="Ensembl" id="ENSOANP00000050084.1"/>
    </source>
</evidence>
<dbReference type="GO" id="GO:0006351">
    <property type="term" value="P:DNA-templated transcription"/>
    <property type="evidence" value="ECO:0007669"/>
    <property type="project" value="InterPro"/>
</dbReference>
<dbReference type="PROSITE" id="PS51319">
    <property type="entry name" value="TFIIS_N"/>
    <property type="match status" value="1"/>
</dbReference>
<dbReference type="Proteomes" id="UP000002279">
    <property type="component" value="Chromosome 15"/>
</dbReference>
<feature type="domain" description="TFIIS central" evidence="3">
    <location>
        <begin position="190"/>
        <end position="306"/>
    </location>
</feature>
<dbReference type="GeneTree" id="ENSGT00940000162067"/>
<gene>
    <name evidence="4" type="primary">TCEANC</name>
</gene>
<dbReference type="Pfam" id="PF08711">
    <property type="entry name" value="Med26"/>
    <property type="match status" value="1"/>
</dbReference>
<dbReference type="Gene3D" id="1.10.472.30">
    <property type="entry name" value="Transcription elongation factor S-II, central domain"/>
    <property type="match status" value="1"/>
</dbReference>
<dbReference type="Gene3D" id="1.20.930.10">
    <property type="entry name" value="Conserved domain common to transcription factors TFIIS, elongin A, CRSP70"/>
    <property type="match status" value="1"/>
</dbReference>
<dbReference type="PROSITE" id="PS51321">
    <property type="entry name" value="TFIIS_CENTRAL"/>
    <property type="match status" value="1"/>
</dbReference>